<keyword evidence="3" id="KW-1185">Reference proteome</keyword>
<evidence type="ECO:0000256" key="1">
    <source>
        <dbReference type="SAM" id="MobiDB-lite"/>
    </source>
</evidence>
<proteinExistence type="predicted"/>
<dbReference type="EMBL" id="KV454294">
    <property type="protein sequence ID" value="ODQ73082.1"/>
    <property type="molecule type" value="Genomic_DNA"/>
</dbReference>
<feature type="region of interest" description="Disordered" evidence="1">
    <location>
        <begin position="450"/>
        <end position="516"/>
    </location>
</feature>
<name>A0A1E3Q7G3_LIPST</name>
<dbReference type="AlphaFoldDB" id="A0A1E3Q7G3"/>
<gene>
    <name evidence="2" type="ORF">LIPSTDRAFT_104721</name>
</gene>
<dbReference type="Proteomes" id="UP000094385">
    <property type="component" value="Unassembled WGS sequence"/>
</dbReference>
<evidence type="ECO:0000313" key="3">
    <source>
        <dbReference type="Proteomes" id="UP000094385"/>
    </source>
</evidence>
<sequence>MLPAPQCGYCQPNAGTDNTRASFSTSCWSASSSLYVPVMEHSMRPSAVNKNGHYVCQQEPYRKTCNQFYPQIAPPQTQLSAAEHMHMMHIAAQPSKTNPPYSCSSALTSVASSPLSSSQSEFSSPFDIDFDTFGLLDTDADVTSMNSDIAPGMCRTNSAGMESSGLGFQLIDECGHMPVDPLVSSTTSFAFINSSNFEPEVALTSTASASERLKRRHTSTIPALTPMATTPISTATLCPPMMAPGSDASVFLFAGEHEPNRHSEEFLLHRTSSSDASIIIPCSATIAPTLLSSSSSSPSTMYTPADETEITLLPSEEAVPTLLASPASIATPDIASIFSTESRASATDEEFCDFEENKQSWSILDVVENEKGRAVQEQVVLPRRYPTGPLDVLQRSIERNQSGDAARDESGRTNPVVCETPSQPILIEQTRSPVKSSNFAVILPTTRPEKAKPMIAQFRPCESANTNSTRAKKRRSSARKLRTPSSSKLTAAKTNTDTSRSPAPKRKTSDAGLDERSDLVREPVVKYAAVDNPAFSCSQKPTSSFAIVIKAKGADNTKTQSDSPRCQLYLQDQNKLQKLFAGLALAVGTLAVGLSAKKIFA</sequence>
<accession>A0A1E3Q7G3</accession>
<reference evidence="2 3" key="1">
    <citation type="journal article" date="2016" name="Proc. Natl. Acad. Sci. U.S.A.">
        <title>Comparative genomics of biotechnologically important yeasts.</title>
        <authorList>
            <person name="Riley R."/>
            <person name="Haridas S."/>
            <person name="Wolfe K.H."/>
            <person name="Lopes M.R."/>
            <person name="Hittinger C.T."/>
            <person name="Goeker M."/>
            <person name="Salamov A.A."/>
            <person name="Wisecaver J.H."/>
            <person name="Long T.M."/>
            <person name="Calvey C.H."/>
            <person name="Aerts A.L."/>
            <person name="Barry K.W."/>
            <person name="Choi C."/>
            <person name="Clum A."/>
            <person name="Coughlan A.Y."/>
            <person name="Deshpande S."/>
            <person name="Douglass A.P."/>
            <person name="Hanson S.J."/>
            <person name="Klenk H.-P."/>
            <person name="LaButti K.M."/>
            <person name="Lapidus A."/>
            <person name="Lindquist E.A."/>
            <person name="Lipzen A.M."/>
            <person name="Meier-Kolthoff J.P."/>
            <person name="Ohm R.A."/>
            <person name="Otillar R.P."/>
            <person name="Pangilinan J.L."/>
            <person name="Peng Y."/>
            <person name="Rokas A."/>
            <person name="Rosa C.A."/>
            <person name="Scheuner C."/>
            <person name="Sibirny A.A."/>
            <person name="Slot J.C."/>
            <person name="Stielow J.B."/>
            <person name="Sun H."/>
            <person name="Kurtzman C.P."/>
            <person name="Blackwell M."/>
            <person name="Grigoriev I.V."/>
            <person name="Jeffries T.W."/>
        </authorList>
    </citation>
    <scope>NUCLEOTIDE SEQUENCE [LARGE SCALE GENOMIC DNA]</scope>
    <source>
        <strain evidence="2 3">NRRL Y-11557</strain>
    </source>
</reference>
<evidence type="ECO:0000313" key="2">
    <source>
        <dbReference type="EMBL" id="ODQ73082.1"/>
    </source>
</evidence>
<feature type="compositionally biased region" description="Basic residues" evidence="1">
    <location>
        <begin position="470"/>
        <end position="482"/>
    </location>
</feature>
<feature type="region of interest" description="Disordered" evidence="1">
    <location>
        <begin position="397"/>
        <end position="431"/>
    </location>
</feature>
<feature type="compositionally biased region" description="Polar residues" evidence="1">
    <location>
        <begin position="484"/>
        <end position="501"/>
    </location>
</feature>
<feature type="compositionally biased region" description="Basic and acidic residues" evidence="1">
    <location>
        <begin position="507"/>
        <end position="516"/>
    </location>
</feature>
<dbReference type="OrthoDB" id="10623401at2759"/>
<protein>
    <submittedName>
        <fullName evidence="2">Uncharacterized protein</fullName>
    </submittedName>
</protein>
<organism evidence="2 3">
    <name type="scientific">Lipomyces starkeyi NRRL Y-11557</name>
    <dbReference type="NCBI Taxonomy" id="675824"/>
    <lineage>
        <taxon>Eukaryota</taxon>
        <taxon>Fungi</taxon>
        <taxon>Dikarya</taxon>
        <taxon>Ascomycota</taxon>
        <taxon>Saccharomycotina</taxon>
        <taxon>Lipomycetes</taxon>
        <taxon>Lipomycetales</taxon>
        <taxon>Lipomycetaceae</taxon>
        <taxon>Lipomyces</taxon>
    </lineage>
</organism>